<keyword evidence="3" id="KW-1185">Reference proteome</keyword>
<comment type="caution">
    <text evidence="2">The sequence shown here is derived from an EMBL/GenBank/DDBJ whole genome shotgun (WGS) entry which is preliminary data.</text>
</comment>
<dbReference type="EMBL" id="RDQH01000334">
    <property type="protein sequence ID" value="RXH91536.1"/>
    <property type="molecule type" value="Genomic_DNA"/>
</dbReference>
<feature type="region of interest" description="Disordered" evidence="1">
    <location>
        <begin position="1"/>
        <end position="22"/>
    </location>
</feature>
<evidence type="ECO:0000313" key="3">
    <source>
        <dbReference type="Proteomes" id="UP000290289"/>
    </source>
</evidence>
<reference evidence="2 3" key="1">
    <citation type="submission" date="2018-10" db="EMBL/GenBank/DDBJ databases">
        <title>A high-quality apple genome assembly.</title>
        <authorList>
            <person name="Hu J."/>
        </authorList>
    </citation>
    <scope>NUCLEOTIDE SEQUENCE [LARGE SCALE GENOMIC DNA]</scope>
    <source>
        <strain evidence="3">cv. HFTH1</strain>
        <tissue evidence="2">Young leaf</tissue>
    </source>
</reference>
<evidence type="ECO:0000313" key="2">
    <source>
        <dbReference type="EMBL" id="RXH91536.1"/>
    </source>
</evidence>
<proteinExistence type="predicted"/>
<name>A0A498J8S2_MALDO</name>
<sequence length="169" mass="19169">MSWKPTVVSSLNSEQEEVSRAGTEISGARGELAKGLHLHLNMGHDEMEWDEVFRLTFDVPKKGGTRCSTRRILDEFSFCLTPWNDSFHIRVTQNHNISVSFFFLLVSIQEHLCSVSVPSHPGRDELFRLTFGAPKNCGTGCPMGRNLADFSFHLFPLERPVPHPWNTNL</sequence>
<protein>
    <submittedName>
        <fullName evidence="2">Uncharacterized protein</fullName>
    </submittedName>
</protein>
<accession>A0A498J8S2</accession>
<dbReference type="Proteomes" id="UP000290289">
    <property type="component" value="Chromosome 8"/>
</dbReference>
<gene>
    <name evidence="2" type="ORF">DVH24_020559</name>
</gene>
<dbReference type="AlphaFoldDB" id="A0A498J8S2"/>
<evidence type="ECO:0000256" key="1">
    <source>
        <dbReference type="SAM" id="MobiDB-lite"/>
    </source>
</evidence>
<organism evidence="2 3">
    <name type="scientific">Malus domestica</name>
    <name type="common">Apple</name>
    <name type="synonym">Pyrus malus</name>
    <dbReference type="NCBI Taxonomy" id="3750"/>
    <lineage>
        <taxon>Eukaryota</taxon>
        <taxon>Viridiplantae</taxon>
        <taxon>Streptophyta</taxon>
        <taxon>Embryophyta</taxon>
        <taxon>Tracheophyta</taxon>
        <taxon>Spermatophyta</taxon>
        <taxon>Magnoliopsida</taxon>
        <taxon>eudicotyledons</taxon>
        <taxon>Gunneridae</taxon>
        <taxon>Pentapetalae</taxon>
        <taxon>rosids</taxon>
        <taxon>fabids</taxon>
        <taxon>Rosales</taxon>
        <taxon>Rosaceae</taxon>
        <taxon>Amygdaloideae</taxon>
        <taxon>Maleae</taxon>
        <taxon>Malus</taxon>
    </lineage>
</organism>